<protein>
    <submittedName>
        <fullName evidence="1">Uncharacterized protein</fullName>
    </submittedName>
</protein>
<dbReference type="RefSeq" id="WP_018301828.1">
    <property type="nucleotide sequence ID" value="NZ_KB902279.1"/>
</dbReference>
<keyword evidence="2" id="KW-1185">Reference proteome</keyword>
<comment type="caution">
    <text evidence="1">The sequence shown here is derived from an EMBL/GenBank/DDBJ whole genome shotgun (WGS) entry which is preliminary data.</text>
</comment>
<accession>A0A0D0NJ65</accession>
<proteinExistence type="predicted"/>
<sequence>MRGALALPLALAGCVGVVQPTAPEVAARADEGYAAVATWLQTRAFQPLDPAFGGPRSAPDAACIEKARGGALFGVDVVRVCEGANGEALVWRMQTHGRPWQRVVVSETVQ</sequence>
<dbReference type="AlphaFoldDB" id="A0A0D0NJ65"/>
<reference evidence="1 2" key="1">
    <citation type="submission" date="2013-01" db="EMBL/GenBank/DDBJ databases">
        <authorList>
            <person name="Fiebig A."/>
            <person name="Goeker M."/>
            <person name="Klenk H.-P.P."/>
        </authorList>
    </citation>
    <scope>NUCLEOTIDE SEQUENCE [LARGE SCALE GENOMIC DNA]</scope>
    <source>
        <strain evidence="1 2">DSM 24838</strain>
    </source>
</reference>
<organism evidence="1 2">
    <name type="scientific">Wenxinia marina DSM 24838</name>
    <dbReference type="NCBI Taxonomy" id="1123501"/>
    <lineage>
        <taxon>Bacteria</taxon>
        <taxon>Pseudomonadati</taxon>
        <taxon>Pseudomonadota</taxon>
        <taxon>Alphaproteobacteria</taxon>
        <taxon>Rhodobacterales</taxon>
        <taxon>Roseobacteraceae</taxon>
        <taxon>Wenxinia</taxon>
    </lineage>
</organism>
<evidence type="ECO:0000313" key="1">
    <source>
        <dbReference type="EMBL" id="KIQ68390.1"/>
    </source>
</evidence>
<dbReference type="EMBL" id="AONG01000014">
    <property type="protein sequence ID" value="KIQ68390.1"/>
    <property type="molecule type" value="Genomic_DNA"/>
</dbReference>
<name>A0A0D0NJ65_9RHOB</name>
<gene>
    <name evidence="1" type="ORF">Wenmar_03037</name>
</gene>
<evidence type="ECO:0000313" key="2">
    <source>
        <dbReference type="Proteomes" id="UP000035100"/>
    </source>
</evidence>
<dbReference type="STRING" id="1123501.Wenmar_03037"/>
<dbReference type="Proteomes" id="UP000035100">
    <property type="component" value="Unassembled WGS sequence"/>
</dbReference>